<evidence type="ECO:0000313" key="3">
    <source>
        <dbReference type="EMBL" id="CAL4803540.1"/>
    </source>
</evidence>
<dbReference type="EMBL" id="CAMXCT020006572">
    <property type="protein sequence ID" value="CAL1169603.1"/>
    <property type="molecule type" value="Genomic_DNA"/>
</dbReference>
<sequence length="838" mass="90972">MQGVLYPDGSTMGHPSIMSLERLRRIVANFRLRDRSKGMDASLPVKAPEASVDGVVQLMTACAGLVKSASSSSAVSQAEPPRLRLFSKSPDPKGSSSLLAIKDKEENAEGVPGDLAPTGTGAKTAPTPAQTISALKTGLSSKEKEESQRMARPGSFDMSKSKAQKGGARRRQVPDVDEEHLLDTCLSHVQKAGVCASFCLGAYFHLESSNAVRGSALGEVQHVIRDLLKVSPTLEFKYSMLKSVFGEVLKQFPDLKERFPVSQQGNTAKAFADGILVVCNHARRIGRDEGRLAEACSKLTSIQAAKLEEIASWLKAPKSGASCEEGSVIAATPKKKVKKEEKKQREGVSPGTAAALEEYQIPATQDQESEGESLLASAKKAEPIPVRKGLLKAEVAKKRPAAKGTCKKPAAASAPVPTGKLGDDERVTQPLILMPYNKVGSCAVSKKLARDLKKMLENGKTVGEVKAYKPKAFLFCDLWCDQKWGSKTLEKRPEHHLIAMEGKGKKGEESKGKKGWVENTSGKGMPSGAGGGSSAVRRQNMRALMEFHNPGMDVGMWLLQICLYTQSHTGINKADWESSRMFLQRVKKEVAPEMVEQDFYEIMVERMNEAVLGAAAAAQLGHGVNPWAPTANQGVTSKAAGAQPTGGAQEHQLPQAQEHQLPQAQEHQPPQPQQHQLPEPQEHQLPQQQEEKQHQQQIQRPQEVSALHPGTTQEQARDQEEGGAQRSHPFLQPQQQTQERGQSGAGMTQPGLVGVSPGMEDGTKDGIKMAAAQEVGEQEETRDKIYHGSPEELEDWEGGDNTFWNVIESMDLDYVVTHCQLGCINLFDWTANSWAGEP</sequence>
<feature type="compositionally biased region" description="Low complexity" evidence="1">
    <location>
        <begin position="648"/>
        <end position="688"/>
    </location>
</feature>
<dbReference type="EMBL" id="CAMXCT030006572">
    <property type="protein sequence ID" value="CAL4803540.1"/>
    <property type="molecule type" value="Genomic_DNA"/>
</dbReference>
<feature type="region of interest" description="Disordered" evidence="1">
    <location>
        <begin position="401"/>
        <end position="423"/>
    </location>
</feature>
<feature type="compositionally biased region" description="Polar residues" evidence="1">
    <location>
        <begin position="732"/>
        <end position="741"/>
    </location>
</feature>
<protein>
    <submittedName>
        <fullName evidence="2">Uncharacterized protein</fullName>
    </submittedName>
</protein>
<accession>A0A9P1GKE0</accession>
<keyword evidence="4" id="KW-1185">Reference proteome</keyword>
<feature type="region of interest" description="Disordered" evidence="1">
    <location>
        <begin position="502"/>
        <end position="535"/>
    </location>
</feature>
<feature type="region of interest" description="Disordered" evidence="1">
    <location>
        <begin position="333"/>
        <end position="355"/>
    </location>
</feature>
<reference evidence="3 4" key="2">
    <citation type="submission" date="2024-05" db="EMBL/GenBank/DDBJ databases">
        <authorList>
            <person name="Chen Y."/>
            <person name="Shah S."/>
            <person name="Dougan E. K."/>
            <person name="Thang M."/>
            <person name="Chan C."/>
        </authorList>
    </citation>
    <scope>NUCLEOTIDE SEQUENCE [LARGE SCALE GENOMIC DNA]</scope>
</reference>
<proteinExistence type="predicted"/>
<comment type="caution">
    <text evidence="2">The sequence shown here is derived from an EMBL/GenBank/DDBJ whole genome shotgun (WGS) entry which is preliminary data.</text>
</comment>
<gene>
    <name evidence="2" type="ORF">C1SCF055_LOCUS40983</name>
</gene>
<dbReference type="Proteomes" id="UP001152797">
    <property type="component" value="Unassembled WGS sequence"/>
</dbReference>
<feature type="compositionally biased region" description="Low complexity" evidence="1">
    <location>
        <begin position="69"/>
        <end position="78"/>
    </location>
</feature>
<evidence type="ECO:0000313" key="4">
    <source>
        <dbReference type="Proteomes" id="UP001152797"/>
    </source>
</evidence>
<name>A0A9P1GKE0_9DINO</name>
<feature type="compositionally biased region" description="Basic and acidic residues" evidence="1">
    <location>
        <begin position="779"/>
        <end position="790"/>
    </location>
</feature>
<evidence type="ECO:0000256" key="1">
    <source>
        <dbReference type="SAM" id="MobiDB-lite"/>
    </source>
</evidence>
<feature type="compositionally biased region" description="Low complexity" evidence="1">
    <location>
        <begin position="116"/>
        <end position="129"/>
    </location>
</feature>
<feature type="compositionally biased region" description="Basic and acidic residues" evidence="1">
    <location>
        <begin position="502"/>
        <end position="516"/>
    </location>
</feature>
<reference evidence="2" key="1">
    <citation type="submission" date="2022-10" db="EMBL/GenBank/DDBJ databases">
        <authorList>
            <person name="Chen Y."/>
            <person name="Dougan E. K."/>
            <person name="Chan C."/>
            <person name="Rhodes N."/>
            <person name="Thang M."/>
        </authorList>
    </citation>
    <scope>NUCLEOTIDE SEQUENCE</scope>
</reference>
<feature type="region of interest" description="Disordered" evidence="1">
    <location>
        <begin position="69"/>
        <end position="174"/>
    </location>
</feature>
<evidence type="ECO:0000313" key="2">
    <source>
        <dbReference type="EMBL" id="CAI4016228.1"/>
    </source>
</evidence>
<dbReference type="AlphaFoldDB" id="A0A9P1GKE0"/>
<dbReference type="EMBL" id="CAMXCT010006572">
    <property type="protein sequence ID" value="CAI4016228.1"/>
    <property type="molecule type" value="Genomic_DNA"/>
</dbReference>
<feature type="region of interest" description="Disordered" evidence="1">
    <location>
        <begin position="629"/>
        <end position="793"/>
    </location>
</feature>
<feature type="compositionally biased region" description="Polar residues" evidence="1">
    <location>
        <begin position="130"/>
        <end position="140"/>
    </location>
</feature>
<organism evidence="2">
    <name type="scientific">Cladocopium goreaui</name>
    <dbReference type="NCBI Taxonomy" id="2562237"/>
    <lineage>
        <taxon>Eukaryota</taxon>
        <taxon>Sar</taxon>
        <taxon>Alveolata</taxon>
        <taxon>Dinophyceae</taxon>
        <taxon>Suessiales</taxon>
        <taxon>Symbiodiniaceae</taxon>
        <taxon>Cladocopium</taxon>
    </lineage>
</organism>